<dbReference type="PANTHER" id="PTHR11895:SF7">
    <property type="entry name" value="GLUTAMYL-TRNA(GLN) AMIDOTRANSFERASE SUBUNIT A, MITOCHONDRIAL"/>
    <property type="match status" value="1"/>
</dbReference>
<gene>
    <name evidence="5" type="ORF">ABGN05_15255</name>
</gene>
<evidence type="ECO:0000313" key="6">
    <source>
        <dbReference type="Proteomes" id="UP001556692"/>
    </source>
</evidence>
<dbReference type="EMBL" id="JBDPGJ010000003">
    <property type="protein sequence ID" value="MEX0407021.1"/>
    <property type="molecule type" value="Genomic_DNA"/>
</dbReference>
<dbReference type="SUPFAM" id="SSF75304">
    <property type="entry name" value="Amidase signature (AS) enzymes"/>
    <property type="match status" value="1"/>
</dbReference>
<proteinExistence type="inferred from homology"/>
<dbReference type="InterPro" id="IPR020556">
    <property type="entry name" value="Amidase_CS"/>
</dbReference>
<evidence type="ECO:0000256" key="3">
    <source>
        <dbReference type="ARBA" id="ARBA00021874"/>
    </source>
</evidence>
<comment type="caution">
    <text evidence="5">The sequence shown here is derived from an EMBL/GenBank/DDBJ whole genome shotgun (WGS) entry which is preliminary data.</text>
</comment>
<evidence type="ECO:0000256" key="2">
    <source>
        <dbReference type="ARBA" id="ARBA00009199"/>
    </source>
</evidence>
<dbReference type="Gene3D" id="3.90.1300.10">
    <property type="entry name" value="Amidase signature (AS) domain"/>
    <property type="match status" value="1"/>
</dbReference>
<evidence type="ECO:0000313" key="5">
    <source>
        <dbReference type="EMBL" id="MEX0407021.1"/>
    </source>
</evidence>
<dbReference type="InterPro" id="IPR000120">
    <property type="entry name" value="Amidase"/>
</dbReference>
<dbReference type="PANTHER" id="PTHR11895">
    <property type="entry name" value="TRANSAMIDASE"/>
    <property type="match status" value="1"/>
</dbReference>
<name>A0ABV3SJR0_9HYPH</name>
<organism evidence="5 6">
    <name type="scientific">Aquibium pacificus</name>
    <dbReference type="NCBI Taxonomy" id="3153579"/>
    <lineage>
        <taxon>Bacteria</taxon>
        <taxon>Pseudomonadati</taxon>
        <taxon>Pseudomonadota</taxon>
        <taxon>Alphaproteobacteria</taxon>
        <taxon>Hyphomicrobiales</taxon>
        <taxon>Phyllobacteriaceae</taxon>
        <taxon>Aquibium</taxon>
    </lineage>
</organism>
<sequence>MSDELETMDALGVAQMIRAGDATEAEVLDATIRRIEARNPQLNAVVATLYDQARAAIEKGLPDGPFRGVPYLFKELVVSVRGAATTLASRLYEHNRPTTESELVRRCRAAGLVIAGKTNSSEFGLQPVTEPHLFGPTRNPWNLDHSPGGSSGGSAAAVAAGILPMAHATDGGGSIRIPASCCGLFGLKPTRARITAGPESGEGMAGLASQHAVTWSVRDSAALLDATAGPLPGDPYAPAPPARPYLQEASEDPPRLRVAFSPAAPNGAAIDPQCVEAVREAARLCESLGHHVEEASPEFDVAATEAGFAAVFQANTMVNVGRATGGVLPQEGMIEPLTRAVAERGLAMSAPDYIRSLQAIHRESRRIAGFFEKYDVWLTPTLATPPPRVGFYDSDITDVDVWMQRLMGFIPFTWISNVTGQPAMSLPFSLSRDGLPLGVHFAARTGEEGLLFALAGQIERARPWRHMHPR</sequence>
<dbReference type="PROSITE" id="PS00571">
    <property type="entry name" value="AMIDASES"/>
    <property type="match status" value="1"/>
</dbReference>
<dbReference type="InterPro" id="IPR036928">
    <property type="entry name" value="AS_sf"/>
</dbReference>
<dbReference type="InterPro" id="IPR023631">
    <property type="entry name" value="Amidase_dom"/>
</dbReference>
<feature type="domain" description="Amidase" evidence="4">
    <location>
        <begin position="26"/>
        <end position="451"/>
    </location>
</feature>
<comment type="function">
    <text evidence="1">Hydrolyzes indole-3-acetamide (IAM) into indole-3-acetic acid (IAA).</text>
</comment>
<evidence type="ECO:0000256" key="1">
    <source>
        <dbReference type="ARBA" id="ARBA00003871"/>
    </source>
</evidence>
<dbReference type="Pfam" id="PF01425">
    <property type="entry name" value="Amidase"/>
    <property type="match status" value="1"/>
</dbReference>
<dbReference type="RefSeq" id="WP_367954895.1">
    <property type="nucleotide sequence ID" value="NZ_JBDPGJ010000003.1"/>
</dbReference>
<keyword evidence="6" id="KW-1185">Reference proteome</keyword>
<accession>A0ABV3SJR0</accession>
<evidence type="ECO:0000259" key="4">
    <source>
        <dbReference type="Pfam" id="PF01425"/>
    </source>
</evidence>
<comment type="similarity">
    <text evidence="2">Belongs to the amidase family.</text>
</comment>
<protein>
    <recommendedName>
        <fullName evidence="3">Indoleacetamide hydrolase</fullName>
    </recommendedName>
</protein>
<dbReference type="Proteomes" id="UP001556692">
    <property type="component" value="Unassembled WGS sequence"/>
</dbReference>
<reference evidence="5 6" key="1">
    <citation type="submission" date="2024-05" db="EMBL/GenBank/DDBJ databases">
        <authorList>
            <person name="Jiang F."/>
        </authorList>
    </citation>
    <scope>NUCLEOTIDE SEQUENCE [LARGE SCALE GENOMIC DNA]</scope>
    <source>
        <strain evidence="5 6">LZ166</strain>
    </source>
</reference>